<dbReference type="CDD" id="cd06261">
    <property type="entry name" value="TM_PBP2"/>
    <property type="match status" value="1"/>
</dbReference>
<feature type="transmembrane region" description="Helical" evidence="7">
    <location>
        <begin position="333"/>
        <end position="355"/>
    </location>
</feature>
<feature type="transmembrane region" description="Helical" evidence="7">
    <location>
        <begin position="175"/>
        <end position="192"/>
    </location>
</feature>
<evidence type="ECO:0000256" key="5">
    <source>
        <dbReference type="ARBA" id="ARBA00022989"/>
    </source>
</evidence>
<dbReference type="Proteomes" id="UP000436016">
    <property type="component" value="Unassembled WGS sequence"/>
</dbReference>
<feature type="domain" description="ABC transmembrane type-1" evidence="8">
    <location>
        <begin position="138"/>
        <end position="349"/>
    </location>
</feature>
<evidence type="ECO:0000256" key="4">
    <source>
        <dbReference type="ARBA" id="ARBA00022692"/>
    </source>
</evidence>
<name>A0A6B0TRK4_9RHOB</name>
<feature type="transmembrane region" description="Helical" evidence="7">
    <location>
        <begin position="108"/>
        <end position="130"/>
    </location>
</feature>
<keyword evidence="6 7" id="KW-0472">Membrane</keyword>
<dbReference type="PROSITE" id="PS50928">
    <property type="entry name" value="ABC_TM1"/>
    <property type="match status" value="1"/>
</dbReference>
<keyword evidence="5 7" id="KW-1133">Transmembrane helix</keyword>
<dbReference type="InterPro" id="IPR035906">
    <property type="entry name" value="MetI-like_sf"/>
</dbReference>
<comment type="subcellular location">
    <subcellularLocation>
        <location evidence="1 7">Cell membrane</location>
        <topology evidence="1 7">Multi-pass membrane protein</topology>
    </subcellularLocation>
</comment>
<evidence type="ECO:0000313" key="10">
    <source>
        <dbReference type="Proteomes" id="UP000436016"/>
    </source>
</evidence>
<accession>A0A6B0TRK4</accession>
<dbReference type="PANTHER" id="PTHR30193:SF37">
    <property type="entry name" value="INNER MEMBRANE ABC TRANSPORTER PERMEASE PROTEIN YCJO"/>
    <property type="match status" value="1"/>
</dbReference>
<feature type="transmembrane region" description="Helical" evidence="7">
    <location>
        <begin position="78"/>
        <end position="96"/>
    </location>
</feature>
<dbReference type="SUPFAM" id="SSF161098">
    <property type="entry name" value="MetI-like"/>
    <property type="match status" value="2"/>
</dbReference>
<keyword evidence="3" id="KW-1003">Cell membrane</keyword>
<dbReference type="RefSeq" id="WP_160851661.1">
    <property type="nucleotide sequence ID" value="NZ_WUWG01000001.1"/>
</dbReference>
<keyword evidence="4 7" id="KW-0812">Transmembrane</keyword>
<evidence type="ECO:0000259" key="8">
    <source>
        <dbReference type="PROSITE" id="PS50928"/>
    </source>
</evidence>
<comment type="similarity">
    <text evidence="7">Belongs to the binding-protein-dependent transport system permease family.</text>
</comment>
<evidence type="ECO:0000256" key="1">
    <source>
        <dbReference type="ARBA" id="ARBA00004651"/>
    </source>
</evidence>
<gene>
    <name evidence="9" type="ORF">GSH16_02830</name>
</gene>
<proteinExistence type="inferred from homology"/>
<organism evidence="9 10">
    <name type="scientific">Oceanomicrobium pacificus</name>
    <dbReference type="NCBI Taxonomy" id="2692916"/>
    <lineage>
        <taxon>Bacteria</taxon>
        <taxon>Pseudomonadati</taxon>
        <taxon>Pseudomonadota</taxon>
        <taxon>Alphaproteobacteria</taxon>
        <taxon>Rhodobacterales</taxon>
        <taxon>Paracoccaceae</taxon>
        <taxon>Oceanomicrobium</taxon>
    </lineage>
</organism>
<dbReference type="Pfam" id="PF00528">
    <property type="entry name" value="BPD_transp_1"/>
    <property type="match status" value="1"/>
</dbReference>
<keyword evidence="2 7" id="KW-0813">Transport</keyword>
<evidence type="ECO:0000256" key="7">
    <source>
        <dbReference type="RuleBase" id="RU363032"/>
    </source>
</evidence>
<evidence type="ECO:0000313" key="9">
    <source>
        <dbReference type="EMBL" id="MXU64368.1"/>
    </source>
</evidence>
<dbReference type="EMBL" id="WUWG01000001">
    <property type="protein sequence ID" value="MXU64368.1"/>
    <property type="molecule type" value="Genomic_DNA"/>
</dbReference>
<evidence type="ECO:0000256" key="2">
    <source>
        <dbReference type="ARBA" id="ARBA00022448"/>
    </source>
</evidence>
<dbReference type="InterPro" id="IPR000515">
    <property type="entry name" value="MetI-like"/>
</dbReference>
<feature type="transmembrane region" description="Helical" evidence="7">
    <location>
        <begin position="142"/>
        <end position="163"/>
    </location>
</feature>
<keyword evidence="10" id="KW-1185">Reference proteome</keyword>
<reference evidence="9 10" key="1">
    <citation type="submission" date="2019-12" db="EMBL/GenBank/DDBJ databases">
        <title>Strain KN286 was isolated from seawater, which was collected from Caroline Seamount in the tropical western Pacific.</title>
        <authorList>
            <person name="Wang Q."/>
        </authorList>
    </citation>
    <scope>NUCLEOTIDE SEQUENCE [LARGE SCALE GENOMIC DNA]</scope>
    <source>
        <strain evidence="9 10">KN286</strain>
    </source>
</reference>
<sequence>MNEWLDRHMGRLFLAPAVTLILIFSIFPLVASLILAFSRLRLRGGGFTMRWVGFRNFEKQLFGSEQFHLLGTFTTVSILGWIVGLAGTGLLIWWMVRYARTRFHWVGFLGRMITFGIAVGLLWLFCATLLSGNPFGTVGTTLFYVFVGCGIQFLIGTALAFACSQKLRGRTTFRVIFFVPMMVTPIGVGYTFRMLADVTKGPFAGVWQWAGLGDFAWATDPWAARIFITVADSWQWIPFVFIMMLAAFESVPRDLVEAGDLDGASPWQSFREITWPHVMPIAATVMLIRAIEAFKIVDLPNIMTSGGPGIATESVSLQAYYAWRSLDLGQASAVAYILLFVTVVICVSFFNLVVLSRVRAQK</sequence>
<dbReference type="GO" id="GO:0005886">
    <property type="term" value="C:plasma membrane"/>
    <property type="evidence" value="ECO:0007669"/>
    <property type="project" value="UniProtKB-SubCell"/>
</dbReference>
<dbReference type="PANTHER" id="PTHR30193">
    <property type="entry name" value="ABC TRANSPORTER PERMEASE PROTEIN"/>
    <property type="match status" value="1"/>
</dbReference>
<dbReference type="InterPro" id="IPR051393">
    <property type="entry name" value="ABC_transporter_permease"/>
</dbReference>
<evidence type="ECO:0000256" key="3">
    <source>
        <dbReference type="ARBA" id="ARBA00022475"/>
    </source>
</evidence>
<protein>
    <submittedName>
        <fullName evidence="9">ABC transporter permease subunit</fullName>
    </submittedName>
</protein>
<evidence type="ECO:0000256" key="6">
    <source>
        <dbReference type="ARBA" id="ARBA00023136"/>
    </source>
</evidence>
<feature type="transmembrane region" description="Helical" evidence="7">
    <location>
        <begin position="12"/>
        <end position="37"/>
    </location>
</feature>
<comment type="caution">
    <text evidence="9">The sequence shown here is derived from an EMBL/GenBank/DDBJ whole genome shotgun (WGS) entry which is preliminary data.</text>
</comment>
<dbReference type="GO" id="GO:0055085">
    <property type="term" value="P:transmembrane transport"/>
    <property type="evidence" value="ECO:0007669"/>
    <property type="project" value="InterPro"/>
</dbReference>
<dbReference type="AlphaFoldDB" id="A0A6B0TRK4"/>
<dbReference type="Gene3D" id="1.10.3720.10">
    <property type="entry name" value="MetI-like"/>
    <property type="match status" value="2"/>
</dbReference>